<sequence>MFERNFAKSQINDKNAQEALAATNQRKETLATTTTRKDTGLDCRKWISDGRPTKRESCKLIAPYTPEQNNGSEREMCTIIEMVTTFKYSNPDVNYPAAMWVELVTTAVYVLRTEWASRQKKVLAHMNYG</sequence>
<reference evidence="1 2" key="1">
    <citation type="journal article" date="2019" name="Sci. Rep.">
        <title>Orb-weaving spider Araneus ventricosus genome elucidates the spidroin gene catalogue.</title>
        <authorList>
            <person name="Kono N."/>
            <person name="Nakamura H."/>
            <person name="Ohtoshi R."/>
            <person name="Moran D.A.P."/>
            <person name="Shinohara A."/>
            <person name="Yoshida Y."/>
            <person name="Fujiwara M."/>
            <person name="Mori M."/>
            <person name="Tomita M."/>
            <person name="Arakawa K."/>
        </authorList>
    </citation>
    <scope>NUCLEOTIDE SEQUENCE [LARGE SCALE GENOMIC DNA]</scope>
</reference>
<dbReference type="GO" id="GO:0003676">
    <property type="term" value="F:nucleic acid binding"/>
    <property type="evidence" value="ECO:0007669"/>
    <property type="project" value="InterPro"/>
</dbReference>
<gene>
    <name evidence="1" type="ORF">AVEN_216552_1</name>
</gene>
<dbReference type="Gene3D" id="3.30.420.10">
    <property type="entry name" value="Ribonuclease H-like superfamily/Ribonuclease H"/>
    <property type="match status" value="1"/>
</dbReference>
<comment type="caution">
    <text evidence="1">The sequence shown here is derived from an EMBL/GenBank/DDBJ whole genome shotgun (WGS) entry which is preliminary data.</text>
</comment>
<dbReference type="InterPro" id="IPR036397">
    <property type="entry name" value="RNaseH_sf"/>
</dbReference>
<keyword evidence="2" id="KW-1185">Reference proteome</keyword>
<dbReference type="Proteomes" id="UP000499080">
    <property type="component" value="Unassembled WGS sequence"/>
</dbReference>
<dbReference type="AlphaFoldDB" id="A0A4Y2EUF7"/>
<evidence type="ECO:0000313" key="1">
    <source>
        <dbReference type="EMBL" id="GBM32853.1"/>
    </source>
</evidence>
<name>A0A4Y2EUF7_ARAVE</name>
<organism evidence="1 2">
    <name type="scientific">Araneus ventricosus</name>
    <name type="common">Orbweaver spider</name>
    <name type="synonym">Epeira ventricosa</name>
    <dbReference type="NCBI Taxonomy" id="182803"/>
    <lineage>
        <taxon>Eukaryota</taxon>
        <taxon>Metazoa</taxon>
        <taxon>Ecdysozoa</taxon>
        <taxon>Arthropoda</taxon>
        <taxon>Chelicerata</taxon>
        <taxon>Arachnida</taxon>
        <taxon>Araneae</taxon>
        <taxon>Araneomorphae</taxon>
        <taxon>Entelegynae</taxon>
        <taxon>Araneoidea</taxon>
        <taxon>Araneidae</taxon>
        <taxon>Araneus</taxon>
    </lineage>
</organism>
<evidence type="ECO:0000313" key="2">
    <source>
        <dbReference type="Proteomes" id="UP000499080"/>
    </source>
</evidence>
<accession>A0A4Y2EUF7</accession>
<dbReference type="EMBL" id="BGPR01000718">
    <property type="protein sequence ID" value="GBM32853.1"/>
    <property type="molecule type" value="Genomic_DNA"/>
</dbReference>
<evidence type="ECO:0008006" key="3">
    <source>
        <dbReference type="Google" id="ProtNLM"/>
    </source>
</evidence>
<protein>
    <recommendedName>
        <fullName evidence="3">Integrase catalytic domain-containing protein</fullName>
    </recommendedName>
</protein>
<proteinExistence type="predicted"/>